<organism evidence="1 2">
    <name type="scientific">Kribbella solani</name>
    <dbReference type="NCBI Taxonomy" id="236067"/>
    <lineage>
        <taxon>Bacteria</taxon>
        <taxon>Bacillati</taxon>
        <taxon>Actinomycetota</taxon>
        <taxon>Actinomycetes</taxon>
        <taxon>Propionibacteriales</taxon>
        <taxon>Kribbellaceae</taxon>
        <taxon>Kribbella</taxon>
    </lineage>
</organism>
<dbReference type="RefSeq" id="WP_184838030.1">
    <property type="nucleotide sequence ID" value="NZ_BAAAVN010000036.1"/>
</dbReference>
<sequence length="86" mass="9359">MTTLMTEQVRGPVPGQAAELPVVDLVRVDFGWWKVAGYDLVQVASPRTALGTAWIVWHGDHLLHTTDTLPHAGDWVTDQLTGGAAR</sequence>
<gene>
    <name evidence="1" type="ORF">HDA44_004850</name>
</gene>
<reference evidence="1 2" key="1">
    <citation type="submission" date="2020-08" db="EMBL/GenBank/DDBJ databases">
        <title>Sequencing the genomes of 1000 actinobacteria strains.</title>
        <authorList>
            <person name="Klenk H.-P."/>
        </authorList>
    </citation>
    <scope>NUCLEOTIDE SEQUENCE [LARGE SCALE GENOMIC DNA]</scope>
    <source>
        <strain evidence="1 2">DSM 17294</strain>
    </source>
</reference>
<dbReference type="Proteomes" id="UP000558997">
    <property type="component" value="Unassembled WGS sequence"/>
</dbReference>
<evidence type="ECO:0000313" key="2">
    <source>
        <dbReference type="Proteomes" id="UP000558997"/>
    </source>
</evidence>
<keyword evidence="2" id="KW-1185">Reference proteome</keyword>
<proteinExistence type="predicted"/>
<protein>
    <submittedName>
        <fullName evidence="1">Uncharacterized protein</fullName>
    </submittedName>
</protein>
<comment type="caution">
    <text evidence="1">The sequence shown here is derived from an EMBL/GenBank/DDBJ whole genome shotgun (WGS) entry which is preliminary data.</text>
</comment>
<dbReference type="AlphaFoldDB" id="A0A841DTX1"/>
<accession>A0A841DTX1</accession>
<name>A0A841DTX1_9ACTN</name>
<dbReference type="EMBL" id="JACHNF010000001">
    <property type="protein sequence ID" value="MBB5981509.1"/>
    <property type="molecule type" value="Genomic_DNA"/>
</dbReference>
<evidence type="ECO:0000313" key="1">
    <source>
        <dbReference type="EMBL" id="MBB5981509.1"/>
    </source>
</evidence>